<reference evidence="17" key="1">
    <citation type="submission" date="2016-10" db="EMBL/GenBank/DDBJ databases">
        <authorList>
            <person name="Varghese N."/>
            <person name="Submissions S."/>
        </authorList>
    </citation>
    <scope>NUCLEOTIDE SEQUENCE [LARGE SCALE GENOMIC DNA]</scope>
    <source>
        <strain evidence="17">DSM 1565</strain>
    </source>
</reference>
<dbReference type="SUPFAM" id="SSF81342">
    <property type="entry name" value="Transmembrane di-heme cytochromes"/>
    <property type="match status" value="1"/>
</dbReference>
<dbReference type="Gene3D" id="1.20.950.20">
    <property type="entry name" value="Transmembrane di-heme cytochromes, Chain C"/>
    <property type="match status" value="1"/>
</dbReference>
<evidence type="ECO:0000256" key="11">
    <source>
        <dbReference type="ARBA" id="ARBA00023136"/>
    </source>
</evidence>
<comment type="subcellular location">
    <subcellularLocation>
        <location evidence="2">Cell membrane</location>
        <topology evidence="2">Multi-pass membrane protein</topology>
    </subcellularLocation>
</comment>
<keyword evidence="10" id="KW-0408">Iron</keyword>
<proteinExistence type="inferred from homology"/>
<keyword evidence="6 14" id="KW-0812">Transmembrane</keyword>
<dbReference type="InterPro" id="IPR011577">
    <property type="entry name" value="Cyt_b561_bac/Ni-Hgenase"/>
</dbReference>
<evidence type="ECO:0000259" key="15">
    <source>
        <dbReference type="Pfam" id="PF01292"/>
    </source>
</evidence>
<dbReference type="PANTHER" id="PTHR30529:SF3">
    <property type="entry name" value="CYTOCHROME B561 HOMOLOG 1"/>
    <property type="match status" value="1"/>
</dbReference>
<dbReference type="GO" id="GO:0020037">
    <property type="term" value="F:heme binding"/>
    <property type="evidence" value="ECO:0007669"/>
    <property type="project" value="TreeGrafter"/>
</dbReference>
<feature type="transmembrane region" description="Helical" evidence="14">
    <location>
        <begin position="126"/>
        <end position="144"/>
    </location>
</feature>
<comment type="similarity">
    <text evidence="12">Belongs to the cytochrome b561 family.</text>
</comment>
<keyword evidence="7" id="KW-0479">Metal-binding</keyword>
<keyword evidence="4" id="KW-1003">Cell membrane</keyword>
<dbReference type="GO" id="GO:0046872">
    <property type="term" value="F:metal ion binding"/>
    <property type="evidence" value="ECO:0007669"/>
    <property type="project" value="UniProtKB-KW"/>
</dbReference>
<evidence type="ECO:0000256" key="2">
    <source>
        <dbReference type="ARBA" id="ARBA00004651"/>
    </source>
</evidence>
<name>A0A1I7N441_9HYPH</name>
<evidence type="ECO:0000256" key="9">
    <source>
        <dbReference type="ARBA" id="ARBA00022989"/>
    </source>
</evidence>
<organism evidence="16 17">
    <name type="scientific">Hyphomicrobium facile</name>
    <dbReference type="NCBI Taxonomy" id="51670"/>
    <lineage>
        <taxon>Bacteria</taxon>
        <taxon>Pseudomonadati</taxon>
        <taxon>Pseudomonadota</taxon>
        <taxon>Alphaproteobacteria</taxon>
        <taxon>Hyphomicrobiales</taxon>
        <taxon>Hyphomicrobiaceae</taxon>
        <taxon>Hyphomicrobium</taxon>
    </lineage>
</organism>
<dbReference type="GO" id="GO:0009055">
    <property type="term" value="F:electron transfer activity"/>
    <property type="evidence" value="ECO:0007669"/>
    <property type="project" value="InterPro"/>
</dbReference>
<evidence type="ECO:0000313" key="16">
    <source>
        <dbReference type="EMBL" id="SFV29366.1"/>
    </source>
</evidence>
<protein>
    <submittedName>
        <fullName evidence="16">Cytochrome b561</fullName>
    </submittedName>
</protein>
<feature type="compositionally biased region" description="Basic and acidic residues" evidence="13">
    <location>
        <begin position="31"/>
        <end position="43"/>
    </location>
</feature>
<dbReference type="InterPro" id="IPR052168">
    <property type="entry name" value="Cytochrome_b561_oxidase"/>
</dbReference>
<evidence type="ECO:0000256" key="4">
    <source>
        <dbReference type="ARBA" id="ARBA00022475"/>
    </source>
</evidence>
<keyword evidence="9 14" id="KW-1133">Transmembrane helix</keyword>
<evidence type="ECO:0000256" key="7">
    <source>
        <dbReference type="ARBA" id="ARBA00022723"/>
    </source>
</evidence>
<gene>
    <name evidence="16" type="ORF">SAMN04488557_1234</name>
</gene>
<dbReference type="PANTHER" id="PTHR30529">
    <property type="entry name" value="CYTOCHROME B561"/>
    <property type="match status" value="1"/>
</dbReference>
<evidence type="ECO:0000256" key="13">
    <source>
        <dbReference type="SAM" id="MobiDB-lite"/>
    </source>
</evidence>
<evidence type="ECO:0000256" key="14">
    <source>
        <dbReference type="SAM" id="Phobius"/>
    </source>
</evidence>
<sequence length="296" mass="32354">MRRDCTAVLAMRESTGIKQKISSNVRRARHEGRQPSEMAERPGRSIQSGLNSRSGSPKSSRSTVAPLSPGKNPWSAAIFMALQRITALKPVQKGPKRQIEEHFGGEDRVTTAIEPSARATTYPPSLIALHWITALIFVGILAAVELHEFYPKGSPTRDLLMLTHKSLGLAILFLVVVRIFIRSRTAAPSIIPTPPAWQTAIAHSAHAALYAAMIAMPLLGWLMSNAAGRPAPFFGLELPFIIGENKDLAGTLKEVHEFIGNALYYVIGLHAIAALAHHHVLKNNTLHRMLPMAARK</sequence>
<feature type="region of interest" description="Disordered" evidence="13">
    <location>
        <begin position="10"/>
        <end position="69"/>
    </location>
</feature>
<keyword evidence="8" id="KW-0249">Electron transport</keyword>
<evidence type="ECO:0000256" key="1">
    <source>
        <dbReference type="ARBA" id="ARBA00001970"/>
    </source>
</evidence>
<keyword evidence="3" id="KW-0813">Transport</keyword>
<dbReference type="GO" id="GO:0022904">
    <property type="term" value="P:respiratory electron transport chain"/>
    <property type="evidence" value="ECO:0007669"/>
    <property type="project" value="InterPro"/>
</dbReference>
<evidence type="ECO:0000256" key="10">
    <source>
        <dbReference type="ARBA" id="ARBA00023004"/>
    </source>
</evidence>
<evidence type="ECO:0000256" key="12">
    <source>
        <dbReference type="ARBA" id="ARBA00037975"/>
    </source>
</evidence>
<evidence type="ECO:0000256" key="3">
    <source>
        <dbReference type="ARBA" id="ARBA00022448"/>
    </source>
</evidence>
<dbReference type="AlphaFoldDB" id="A0A1I7N441"/>
<dbReference type="EMBL" id="FPCH01000001">
    <property type="protein sequence ID" value="SFV29366.1"/>
    <property type="molecule type" value="Genomic_DNA"/>
</dbReference>
<feature type="domain" description="Cytochrome b561 bacterial/Ni-hydrogenase" evidence="15">
    <location>
        <begin position="122"/>
        <end position="291"/>
    </location>
</feature>
<comment type="cofactor">
    <cofactor evidence="1">
        <name>heme b</name>
        <dbReference type="ChEBI" id="CHEBI:60344"/>
    </cofactor>
</comment>
<dbReference type="STRING" id="51670.SAMN04488557_1234"/>
<evidence type="ECO:0000256" key="8">
    <source>
        <dbReference type="ARBA" id="ARBA00022982"/>
    </source>
</evidence>
<feature type="transmembrane region" description="Helical" evidence="14">
    <location>
        <begin position="164"/>
        <end position="181"/>
    </location>
</feature>
<feature type="compositionally biased region" description="Polar residues" evidence="13">
    <location>
        <begin position="16"/>
        <end position="25"/>
    </location>
</feature>
<feature type="compositionally biased region" description="Low complexity" evidence="13">
    <location>
        <begin position="48"/>
        <end position="62"/>
    </location>
</feature>
<evidence type="ECO:0000313" key="17">
    <source>
        <dbReference type="Proteomes" id="UP000199423"/>
    </source>
</evidence>
<evidence type="ECO:0000256" key="5">
    <source>
        <dbReference type="ARBA" id="ARBA00022617"/>
    </source>
</evidence>
<feature type="transmembrane region" description="Helical" evidence="14">
    <location>
        <begin position="201"/>
        <end position="223"/>
    </location>
</feature>
<feature type="transmembrane region" description="Helical" evidence="14">
    <location>
        <begin position="262"/>
        <end position="281"/>
    </location>
</feature>
<keyword evidence="11 14" id="KW-0472">Membrane</keyword>
<keyword evidence="17" id="KW-1185">Reference proteome</keyword>
<accession>A0A1I7N441</accession>
<keyword evidence="5" id="KW-0349">Heme</keyword>
<evidence type="ECO:0000256" key="6">
    <source>
        <dbReference type="ARBA" id="ARBA00022692"/>
    </source>
</evidence>
<dbReference type="Pfam" id="PF01292">
    <property type="entry name" value="Ni_hydr_CYTB"/>
    <property type="match status" value="1"/>
</dbReference>
<dbReference type="Proteomes" id="UP000199423">
    <property type="component" value="Unassembled WGS sequence"/>
</dbReference>
<dbReference type="GO" id="GO:0005886">
    <property type="term" value="C:plasma membrane"/>
    <property type="evidence" value="ECO:0007669"/>
    <property type="project" value="UniProtKB-SubCell"/>
</dbReference>
<dbReference type="InterPro" id="IPR016174">
    <property type="entry name" value="Di-haem_cyt_TM"/>
</dbReference>